<evidence type="ECO:0000256" key="2">
    <source>
        <dbReference type="ARBA" id="ARBA00022801"/>
    </source>
</evidence>
<evidence type="ECO:0000313" key="7">
    <source>
        <dbReference type="Proteomes" id="UP000199598"/>
    </source>
</evidence>
<comment type="caution">
    <text evidence="6">The sequence shown here is derived from an EMBL/GenBank/DDBJ whole genome shotgun (WGS) entry which is preliminary data.</text>
</comment>
<keyword evidence="3" id="KW-0408">Iron</keyword>
<dbReference type="InterPro" id="IPR029052">
    <property type="entry name" value="Metallo-depent_PP-like"/>
</dbReference>
<dbReference type="InterPro" id="IPR050884">
    <property type="entry name" value="CNP_phosphodiesterase-III"/>
</dbReference>
<evidence type="ECO:0000256" key="1">
    <source>
        <dbReference type="ARBA" id="ARBA00022723"/>
    </source>
</evidence>
<organism evidence="6 7">
    <name type="scientific">Pseudovibrio ascidiaceicola</name>
    <dbReference type="NCBI Taxonomy" id="285279"/>
    <lineage>
        <taxon>Bacteria</taxon>
        <taxon>Pseudomonadati</taxon>
        <taxon>Pseudomonadota</taxon>
        <taxon>Alphaproteobacteria</taxon>
        <taxon>Hyphomicrobiales</taxon>
        <taxon>Stappiaceae</taxon>
        <taxon>Pseudovibrio</taxon>
    </lineage>
</organism>
<dbReference type="Proteomes" id="UP000199598">
    <property type="component" value="Unassembled WGS sequence"/>
</dbReference>
<reference evidence="6 7" key="1">
    <citation type="submission" date="2016-10" db="EMBL/GenBank/DDBJ databases">
        <authorList>
            <person name="Varghese N."/>
            <person name="Submissions S."/>
        </authorList>
    </citation>
    <scope>NUCLEOTIDE SEQUENCE [LARGE SCALE GENOMIC DNA]</scope>
    <source>
        <strain evidence="6 7">DSM 16392</strain>
    </source>
</reference>
<dbReference type="SUPFAM" id="SSF56300">
    <property type="entry name" value="Metallo-dependent phosphatases"/>
    <property type="match status" value="1"/>
</dbReference>
<evidence type="ECO:0000313" key="6">
    <source>
        <dbReference type="EMBL" id="SFK25221.1"/>
    </source>
</evidence>
<dbReference type="PANTHER" id="PTHR42988:SF2">
    <property type="entry name" value="CYCLIC NUCLEOTIDE PHOSPHODIESTERASE CBUA0032-RELATED"/>
    <property type="match status" value="1"/>
</dbReference>
<dbReference type="Gene3D" id="3.60.21.10">
    <property type="match status" value="1"/>
</dbReference>
<evidence type="ECO:0000256" key="3">
    <source>
        <dbReference type="ARBA" id="ARBA00023004"/>
    </source>
</evidence>
<sequence length="311" mass="34152">MFKLVHISDPHLGPLPDVQPVQLVSKRILGYINWRRNRAHAMTNSYLDALIRDIHAQQPDHIALCGDLVNIALPKEVAGAKDWLATVGSPETLSLTPGNHDAYVPGALKQAYGAWRPYMQSDPGLGLTPPLGTDPHFPFARRRGNVTIIGLSTAKATGPFMATGHISSNQLRELADQLRRAKERGDFRVVMLHHPPVRNATAWYKRLVGSSRFRNVIAEHGAELVLHGHTHRATRMEINGPEGPVPVICVPSASNGLSGHKPPARYNLFTIEKDGDGWSCIMEERGFTTAEEGVHHIAQHDLSIPGLRQAA</sequence>
<name>A0A1I3Y1R0_9HYPH</name>
<protein>
    <submittedName>
        <fullName evidence="6">3',5'-cyclic AMP phosphodiesterase CpdA</fullName>
    </submittedName>
</protein>
<keyword evidence="1" id="KW-0479">Metal-binding</keyword>
<dbReference type="EMBL" id="FOSK01000003">
    <property type="protein sequence ID" value="SFK25221.1"/>
    <property type="molecule type" value="Genomic_DNA"/>
</dbReference>
<dbReference type="RefSeq" id="WP_093518307.1">
    <property type="nucleotide sequence ID" value="NZ_FOSK01000003.1"/>
</dbReference>
<comment type="similarity">
    <text evidence="4">Belongs to the cyclic nucleotide phosphodiesterase class-III family.</text>
</comment>
<evidence type="ECO:0000259" key="5">
    <source>
        <dbReference type="Pfam" id="PF00149"/>
    </source>
</evidence>
<evidence type="ECO:0000256" key="4">
    <source>
        <dbReference type="ARBA" id="ARBA00025742"/>
    </source>
</evidence>
<keyword evidence="7" id="KW-1185">Reference proteome</keyword>
<feature type="domain" description="Calcineurin-like phosphoesterase" evidence="5">
    <location>
        <begin position="3"/>
        <end position="232"/>
    </location>
</feature>
<keyword evidence="2" id="KW-0378">Hydrolase</keyword>
<dbReference type="InterPro" id="IPR004843">
    <property type="entry name" value="Calcineurin-like_PHP"/>
</dbReference>
<proteinExistence type="inferred from homology"/>
<gene>
    <name evidence="6" type="ORF">SAMN04488518_103263</name>
</gene>
<dbReference type="Pfam" id="PF00149">
    <property type="entry name" value="Metallophos"/>
    <property type="match status" value="1"/>
</dbReference>
<accession>A0A1I3Y1R0</accession>
<dbReference type="PANTHER" id="PTHR42988">
    <property type="entry name" value="PHOSPHOHYDROLASE"/>
    <property type="match status" value="1"/>
</dbReference>